<dbReference type="Gramene" id="ONK70099">
    <property type="protein sequence ID" value="ONK70099"/>
    <property type="gene ID" value="A4U43_C05F30250"/>
</dbReference>
<feature type="region of interest" description="Disordered" evidence="9">
    <location>
        <begin position="281"/>
        <end position="358"/>
    </location>
</feature>
<comment type="similarity">
    <text evidence="7">Belongs to the plant Proton pump-interactor protein family.</text>
</comment>
<evidence type="ECO:0000256" key="10">
    <source>
        <dbReference type="SAM" id="Phobius"/>
    </source>
</evidence>
<evidence type="ECO:0000256" key="7">
    <source>
        <dbReference type="ARBA" id="ARBA00038080"/>
    </source>
</evidence>
<feature type="compositionally biased region" description="Polar residues" evidence="9">
    <location>
        <begin position="295"/>
        <end position="312"/>
    </location>
</feature>
<feature type="compositionally biased region" description="Basic and acidic residues" evidence="9">
    <location>
        <begin position="315"/>
        <end position="358"/>
    </location>
</feature>
<evidence type="ECO:0000256" key="5">
    <source>
        <dbReference type="ARBA" id="ARBA00023054"/>
    </source>
</evidence>
<dbReference type="OMA" id="RDKAYEN"/>
<feature type="compositionally biased region" description="Basic and acidic residues" evidence="9">
    <location>
        <begin position="388"/>
        <end position="401"/>
    </location>
</feature>
<dbReference type="EMBL" id="CM007385">
    <property type="protein sequence ID" value="ONK70099.1"/>
    <property type="molecule type" value="Genomic_DNA"/>
</dbReference>
<dbReference type="AlphaFoldDB" id="A0A5P1EZV9"/>
<evidence type="ECO:0000256" key="4">
    <source>
        <dbReference type="ARBA" id="ARBA00022989"/>
    </source>
</evidence>
<evidence type="ECO:0008006" key="13">
    <source>
        <dbReference type="Google" id="ProtNLM"/>
    </source>
</evidence>
<gene>
    <name evidence="11" type="ORF">A4U43_C05F30250</name>
</gene>
<dbReference type="PANTHER" id="PTHR32219:SF2">
    <property type="entry name" value="PROTON PUMP-INTERACTOR 1"/>
    <property type="match status" value="1"/>
</dbReference>
<keyword evidence="5 8" id="KW-0175">Coiled coil</keyword>
<dbReference type="PANTHER" id="PTHR32219">
    <property type="entry name" value="RNA-BINDING PROTEIN YLMH-RELATED"/>
    <property type="match status" value="1"/>
</dbReference>
<evidence type="ECO:0000313" key="12">
    <source>
        <dbReference type="Proteomes" id="UP000243459"/>
    </source>
</evidence>
<dbReference type="GO" id="GO:0005886">
    <property type="term" value="C:plasma membrane"/>
    <property type="evidence" value="ECO:0007669"/>
    <property type="project" value="UniProtKB-SubCell"/>
</dbReference>
<keyword evidence="4 10" id="KW-1133">Transmembrane helix</keyword>
<accession>A0A5P1EZV9</accession>
<feature type="compositionally biased region" description="Acidic residues" evidence="9">
    <location>
        <begin position="419"/>
        <end position="430"/>
    </location>
</feature>
<keyword evidence="12" id="KW-1185">Reference proteome</keyword>
<proteinExistence type="inferred from homology"/>
<sequence>MDYLFVFMQSERSNLKSQLQPFLVENKKYRTAMEETMKEMKPLQKDLAEHRTAKNAVRERGTGLCSSEEELNDLIRSLHYRIQHESNTLNEEKQLLKEIKQLEATRERVIANMAAKTKIESAKGQLLGGNMDEVRKEKQAVIAQIKQLDEKLKVIDDDIALLEEQLRSVTEKRDKAYETLNKLRKARDEVNACFYQNRSLLNSARELAVKKDIEGLEALYNSEVEKFMLQWSSNKAFRDDYERRILTSLDNRQLSRDGRLRNPDEKLIVVEKPSVVKLETSPPKIATKQGKEAITVTSSEDTVSSKGTQAQELTKPAKAEAGRKNRSTEEIGRDDEYGQSQERPKPKEIDTAKLKEMKREEEIAKAKLAMDRKKKLAEKAAAKAAARAQKEAEKKLKQKEKNAKKKAGITEADTSAEQSETEEKAEEPEEENVKLDNPVSVTSKEQKANVKYRSRPKVQTHLPRAILKRKKSHSYMYWAVPAAILALVLAIVAGYYSFGRV</sequence>
<keyword evidence="3 10" id="KW-0812">Transmembrane</keyword>
<evidence type="ECO:0000256" key="2">
    <source>
        <dbReference type="ARBA" id="ARBA00022475"/>
    </source>
</evidence>
<keyword evidence="2" id="KW-1003">Cell membrane</keyword>
<evidence type="ECO:0000256" key="9">
    <source>
        <dbReference type="SAM" id="MobiDB-lite"/>
    </source>
</evidence>
<organism evidence="11 12">
    <name type="scientific">Asparagus officinalis</name>
    <name type="common">Garden asparagus</name>
    <dbReference type="NCBI Taxonomy" id="4686"/>
    <lineage>
        <taxon>Eukaryota</taxon>
        <taxon>Viridiplantae</taxon>
        <taxon>Streptophyta</taxon>
        <taxon>Embryophyta</taxon>
        <taxon>Tracheophyta</taxon>
        <taxon>Spermatophyta</taxon>
        <taxon>Magnoliopsida</taxon>
        <taxon>Liliopsida</taxon>
        <taxon>Asparagales</taxon>
        <taxon>Asparagaceae</taxon>
        <taxon>Asparagoideae</taxon>
        <taxon>Asparagus</taxon>
    </lineage>
</organism>
<keyword evidence="6 10" id="KW-0472">Membrane</keyword>
<feature type="transmembrane region" description="Helical" evidence="10">
    <location>
        <begin position="475"/>
        <end position="498"/>
    </location>
</feature>
<evidence type="ECO:0000313" key="11">
    <source>
        <dbReference type="EMBL" id="ONK70099.1"/>
    </source>
</evidence>
<feature type="coiled-coil region" evidence="8">
    <location>
        <begin position="82"/>
        <end position="186"/>
    </location>
</feature>
<feature type="region of interest" description="Disordered" evidence="9">
    <location>
        <begin position="379"/>
        <end position="456"/>
    </location>
</feature>
<protein>
    <recommendedName>
        <fullName evidence="13">Proton pump-interactor 1</fullName>
    </recommendedName>
</protein>
<dbReference type="Proteomes" id="UP000243459">
    <property type="component" value="Chromosome 5"/>
</dbReference>
<evidence type="ECO:0000256" key="8">
    <source>
        <dbReference type="SAM" id="Coils"/>
    </source>
</evidence>
<evidence type="ECO:0000256" key="6">
    <source>
        <dbReference type="ARBA" id="ARBA00023136"/>
    </source>
</evidence>
<comment type="subcellular location">
    <subcellularLocation>
        <location evidence="1">Cell membrane</location>
        <topology evidence="1">Single-pass membrane protein</topology>
    </subcellularLocation>
</comment>
<name>A0A5P1EZV9_ASPOF</name>
<evidence type="ECO:0000256" key="1">
    <source>
        <dbReference type="ARBA" id="ARBA00004162"/>
    </source>
</evidence>
<dbReference type="InterPro" id="IPR055282">
    <property type="entry name" value="PPI1-4"/>
</dbReference>
<reference evidence="12" key="1">
    <citation type="journal article" date="2017" name="Nat. Commun.">
        <title>The asparagus genome sheds light on the origin and evolution of a young Y chromosome.</title>
        <authorList>
            <person name="Harkess A."/>
            <person name="Zhou J."/>
            <person name="Xu C."/>
            <person name="Bowers J.E."/>
            <person name="Van der Hulst R."/>
            <person name="Ayyampalayam S."/>
            <person name="Mercati F."/>
            <person name="Riccardi P."/>
            <person name="McKain M.R."/>
            <person name="Kakrana A."/>
            <person name="Tang H."/>
            <person name="Ray J."/>
            <person name="Groenendijk J."/>
            <person name="Arikit S."/>
            <person name="Mathioni S.M."/>
            <person name="Nakano M."/>
            <person name="Shan H."/>
            <person name="Telgmann-Rauber A."/>
            <person name="Kanno A."/>
            <person name="Yue Z."/>
            <person name="Chen H."/>
            <person name="Li W."/>
            <person name="Chen Y."/>
            <person name="Xu X."/>
            <person name="Zhang Y."/>
            <person name="Luo S."/>
            <person name="Chen H."/>
            <person name="Gao J."/>
            <person name="Mao Z."/>
            <person name="Pires J.C."/>
            <person name="Luo M."/>
            <person name="Kudrna D."/>
            <person name="Wing R.A."/>
            <person name="Meyers B.C."/>
            <person name="Yi K."/>
            <person name="Kong H."/>
            <person name="Lavrijsen P."/>
            <person name="Sunseri F."/>
            <person name="Falavigna A."/>
            <person name="Ye Y."/>
            <person name="Leebens-Mack J.H."/>
            <person name="Chen G."/>
        </authorList>
    </citation>
    <scope>NUCLEOTIDE SEQUENCE [LARGE SCALE GENOMIC DNA]</scope>
    <source>
        <strain evidence="12">cv. DH0086</strain>
    </source>
</reference>
<evidence type="ECO:0000256" key="3">
    <source>
        <dbReference type="ARBA" id="ARBA00022692"/>
    </source>
</evidence>